<evidence type="ECO:0000256" key="4">
    <source>
        <dbReference type="RuleBase" id="RU363099"/>
    </source>
</evidence>
<dbReference type="EMBL" id="LR721774">
    <property type="protein sequence ID" value="VVV34753.1"/>
    <property type="molecule type" value="Genomic_DNA"/>
</dbReference>
<dbReference type="Gramene" id="NC1G0192780.1">
    <property type="protein sequence ID" value="NC1G0192780.1:cds"/>
    <property type="gene ID" value="NC1G0192780"/>
</dbReference>
<feature type="signal peptide" evidence="4">
    <location>
        <begin position="1"/>
        <end position="25"/>
    </location>
</feature>
<dbReference type="GO" id="GO:0048046">
    <property type="term" value="C:apoplast"/>
    <property type="evidence" value="ECO:0007669"/>
    <property type="project" value="UniProtKB-SubCell"/>
</dbReference>
<evidence type="ECO:0000256" key="3">
    <source>
        <dbReference type="ARBA" id="ARBA00022525"/>
    </source>
</evidence>
<dbReference type="PANTHER" id="PTHR21495">
    <property type="entry name" value="NUCLEOPORIN-RELATED"/>
    <property type="match status" value="1"/>
</dbReference>
<dbReference type="Gramene" id="NC1G0192770.1">
    <property type="protein sequence ID" value="NC1G0192770.1:cds"/>
    <property type="gene ID" value="NC1G0192770"/>
</dbReference>
<accession>A0A5K0V3L7</accession>
<evidence type="ECO:0000256" key="1">
    <source>
        <dbReference type="ARBA" id="ARBA00010746"/>
    </source>
</evidence>
<evidence type="ECO:0000313" key="6">
    <source>
        <dbReference type="EMBL" id="VVV34754.1"/>
    </source>
</evidence>
<proteinExistence type="inferred from homology"/>
<keyword evidence="3 4" id="KW-0964">Secreted</keyword>
<keyword evidence="4" id="KW-0732">Signal</keyword>
<dbReference type="AlphaFoldDB" id="A0A5K0V3L7"/>
<protein>
    <recommendedName>
        <fullName evidence="4">Dirigent protein</fullName>
    </recommendedName>
</protein>
<organism evidence="6">
    <name type="scientific">Nymphaea colorata</name>
    <name type="common">pocket water lily</name>
    <dbReference type="NCBI Taxonomy" id="210225"/>
    <lineage>
        <taxon>Eukaryota</taxon>
        <taxon>Viridiplantae</taxon>
        <taxon>Streptophyta</taxon>
        <taxon>Embryophyta</taxon>
        <taxon>Tracheophyta</taxon>
        <taxon>Spermatophyta</taxon>
        <taxon>Magnoliopsida</taxon>
        <taxon>Nymphaeales</taxon>
        <taxon>Nymphaeaceae</taxon>
        <taxon>Nymphaea</taxon>
    </lineage>
</organism>
<sequence>MSATTFFTTTQFLLFFFSLTTITLGDANIQGEVLNPPAQGTEKVSHIHFYFHDSLDGRYSIRIAAAPPFYKSATPFGLAAVVDSPLTEGPDPGSKLVGRAQGLYVIASKEEVGLLMDLTYQLYEGKYNGSSISVLGRNAVRNPLREMPVVGGTGLFRLARGYVQAKNYLYNLTSGLAIVEYDAFVMHY</sequence>
<comment type="function">
    <text evidence="4">Dirigent proteins impart stereoselectivity on the phenoxy radical-coupling reaction, yielding optically active lignans from two molecules of coniferyl alcohol in the biosynthesis of lignans, flavonolignans, and alkaloids and thus plays a central role in plant secondary metabolism.</text>
</comment>
<feature type="chain" id="PRO_5033922475" description="Dirigent protein" evidence="4">
    <location>
        <begin position="26"/>
        <end position="188"/>
    </location>
</feature>
<gene>
    <name evidence="5" type="ORF">NYM_LOCUS3235</name>
    <name evidence="6" type="ORF">NYM_LOCUS3236</name>
</gene>
<dbReference type="Pfam" id="PF03018">
    <property type="entry name" value="Dirigent"/>
    <property type="match status" value="1"/>
</dbReference>
<comment type="subunit">
    <text evidence="2 4">Homodimer.</text>
</comment>
<dbReference type="InterPro" id="IPR004265">
    <property type="entry name" value="Dirigent"/>
</dbReference>
<dbReference type="OMA" id="FHTHGAF"/>
<evidence type="ECO:0000256" key="2">
    <source>
        <dbReference type="ARBA" id="ARBA00011738"/>
    </source>
</evidence>
<keyword evidence="4" id="KW-0052">Apoplast</keyword>
<dbReference type="EMBL" id="LR721774">
    <property type="protein sequence ID" value="VVV34754.1"/>
    <property type="molecule type" value="Genomic_DNA"/>
</dbReference>
<name>A0A5K0V3L7_9MAGN</name>
<comment type="subcellular location">
    <subcellularLocation>
        <location evidence="4">Secreted</location>
        <location evidence="4">Extracellular space</location>
        <location evidence="4">Apoplast</location>
    </subcellularLocation>
</comment>
<dbReference type="GO" id="GO:0009699">
    <property type="term" value="P:phenylpropanoid biosynthetic process"/>
    <property type="evidence" value="ECO:0007669"/>
    <property type="project" value="UniProtKB-ARBA"/>
</dbReference>
<dbReference type="InterPro" id="IPR044859">
    <property type="entry name" value="Allene_oxi_cyc_Dirigent"/>
</dbReference>
<dbReference type="Gene3D" id="2.40.480.10">
    <property type="entry name" value="Allene oxide cyclase-like"/>
    <property type="match status" value="1"/>
</dbReference>
<reference evidence="6" key="1">
    <citation type="submission" date="2019-09" db="EMBL/GenBank/DDBJ databases">
        <authorList>
            <person name="Zhang L."/>
        </authorList>
    </citation>
    <scope>NUCLEOTIDE SEQUENCE</scope>
</reference>
<evidence type="ECO:0000313" key="5">
    <source>
        <dbReference type="EMBL" id="VVV34753.1"/>
    </source>
</evidence>
<comment type="similarity">
    <text evidence="1 4">Belongs to the plant dirigent protein family.</text>
</comment>
<dbReference type="OrthoDB" id="1864232at2759"/>